<proteinExistence type="predicted"/>
<protein>
    <submittedName>
        <fullName evidence="2">Uncharacterized protein</fullName>
    </submittedName>
</protein>
<dbReference type="AlphaFoldDB" id="A0AAX2LXL9"/>
<reference evidence="1" key="2">
    <citation type="submission" date="2018-01" db="EMBL/GenBank/DDBJ databases">
        <title>FDA dAtabase for Regulatory Grade micrObial Sequences (FDA-ARGOS): Supporting development and validation of Infectious Disease Dx tests.</title>
        <authorList>
            <person name="Hoffmann M."/>
            <person name="Allard M."/>
            <person name="Evans P."/>
            <person name="Brown E."/>
            <person name="Tallon L."/>
            <person name="Sadzewicz L."/>
            <person name="Sengamalay N."/>
            <person name="Ott S."/>
            <person name="Godinez A."/>
            <person name="Nagaraj S."/>
            <person name="Vyas G."/>
            <person name="Aluvathingal J."/>
            <person name="Nadendla S."/>
            <person name="Geyer C."/>
            <person name="Sichtig H."/>
        </authorList>
    </citation>
    <scope>NUCLEOTIDE SEQUENCE</scope>
    <source>
        <strain evidence="1">ATCC 33809</strain>
    </source>
</reference>
<dbReference type="EMBL" id="CP014034">
    <property type="protein sequence ID" value="AMF92367.1"/>
    <property type="molecule type" value="Genomic_DNA"/>
</dbReference>
<dbReference type="EMBL" id="UHIP01000002">
    <property type="protein sequence ID" value="SUQ27203.1"/>
    <property type="molecule type" value="Genomic_DNA"/>
</dbReference>
<dbReference type="KEGG" id="vfl:AL536_02485"/>
<dbReference type="RefSeq" id="WP_038157453.1">
    <property type="nucleotide sequence ID" value="NZ_CABLBX010000004.1"/>
</dbReference>
<keyword evidence="3" id="KW-1185">Reference proteome</keyword>
<accession>A0AAX2LXL9</accession>
<evidence type="ECO:0000313" key="1">
    <source>
        <dbReference type="EMBL" id="AMF92367.1"/>
    </source>
</evidence>
<evidence type="ECO:0000313" key="4">
    <source>
        <dbReference type="Proteomes" id="UP000254626"/>
    </source>
</evidence>
<dbReference type="Proteomes" id="UP000254626">
    <property type="component" value="Unassembled WGS sequence"/>
</dbReference>
<reference evidence="3" key="1">
    <citation type="submission" date="2015-12" db="EMBL/GenBank/DDBJ databases">
        <title>FDA dAtabase for Regulatory Grade micrObial Sequences (FDA-ARGOS): Supporting development and validation of Infectious Disease Dx tests.</title>
        <authorList>
            <person name="Hoffmann M."/>
            <person name="Allard M."/>
            <person name="Evans P."/>
            <person name="Brown E."/>
            <person name="Tallon L.J."/>
            <person name="Sadzewicz L."/>
            <person name="Sengamalay N."/>
            <person name="Ott S."/>
            <person name="Godinez A."/>
            <person name="Nagaraj S."/>
            <person name="Vyas G."/>
            <person name="Aluvathingal J."/>
            <person name="Nadendla S."/>
            <person name="Geyer C."/>
            <person name="Sichtig H."/>
        </authorList>
    </citation>
    <scope>NUCLEOTIDE SEQUENCE [LARGE SCALE GENOMIC DNA]</scope>
    <source>
        <strain evidence="3">ATCC 33809</strain>
    </source>
</reference>
<gene>
    <name evidence="1" type="ORF">AL536_02485</name>
    <name evidence="2" type="ORF">NCTC11327_04074</name>
</gene>
<name>A0AAX2LXL9_VIBFL</name>
<evidence type="ECO:0000313" key="3">
    <source>
        <dbReference type="Proteomes" id="UP000057088"/>
    </source>
</evidence>
<organism evidence="2 4">
    <name type="scientific">Vibrio fluvialis</name>
    <dbReference type="NCBI Taxonomy" id="676"/>
    <lineage>
        <taxon>Bacteria</taxon>
        <taxon>Pseudomonadati</taxon>
        <taxon>Pseudomonadota</taxon>
        <taxon>Gammaproteobacteria</taxon>
        <taxon>Vibrionales</taxon>
        <taxon>Vibrionaceae</taxon>
        <taxon>Vibrio</taxon>
    </lineage>
</organism>
<evidence type="ECO:0000313" key="2">
    <source>
        <dbReference type="EMBL" id="SUQ27203.1"/>
    </source>
</evidence>
<reference evidence="2 4" key="3">
    <citation type="submission" date="2018-06" db="EMBL/GenBank/DDBJ databases">
        <authorList>
            <consortium name="Pathogen Informatics"/>
            <person name="Doyle S."/>
        </authorList>
    </citation>
    <scope>NUCLEOTIDE SEQUENCE [LARGE SCALE GENOMIC DNA]</scope>
    <source>
        <strain evidence="2 4">NCTC11327</strain>
    </source>
</reference>
<sequence>MFETQDIIVLKQNTTEFVQEHSLTMHYEAGNQGWYVSAGRPGYPNDGSELGTNEAFTCLFGDLFEVRLLDANYTSARILLTKLPVLKEAESIFNQSHIFKGTNPNFTEQEVTILKDQMDLMKSRIEDLVKLTEIQQAYLEKSFEMLNEKLEQGSKEGWRQAAYGVVTSVACTFAPDIESAKNLFDVFGTYITSASNFLLSNS</sequence>
<dbReference type="Proteomes" id="UP000057088">
    <property type="component" value="Chromosome 1"/>
</dbReference>
<dbReference type="GeneID" id="29384313"/>